<dbReference type="PANTHER" id="PTHR24366">
    <property type="entry name" value="IG(IMMUNOGLOBULIN) AND LRR(LEUCINE RICH REPEAT) DOMAINS"/>
    <property type="match status" value="1"/>
</dbReference>
<dbReference type="SUPFAM" id="SSF52058">
    <property type="entry name" value="L domain-like"/>
    <property type="match status" value="1"/>
</dbReference>
<feature type="transmembrane region" description="Helical" evidence="3">
    <location>
        <begin position="597"/>
        <end position="622"/>
    </location>
</feature>
<keyword evidence="3" id="KW-0812">Transmembrane</keyword>
<gene>
    <name evidence="4" type="ORF">DIABBA_LOCUS4318</name>
</gene>
<dbReference type="AlphaFoldDB" id="A0A9P0E3D6"/>
<feature type="transmembrane region" description="Helical" evidence="3">
    <location>
        <begin position="20"/>
        <end position="44"/>
    </location>
</feature>
<sequence>MYDLILKKNKNDNDKWRKVVITVTCIFFCICVAIIVLDNTLGIFDLNGSKMKNCSARHGYRKISKPLTSFESNNFKLKETNGECSVGIESEGCAISCDGVTVQDILKSDFDICGGRNVILTLKSLSIPNGKLEEGWLNGFPLPVKSLQISESVDELGERVFSGVPFQRLSILILDNTNLSNLKKSSLEGSKLVRMEFRFTDTRTVDFEWGFLQPVATTLKVLQIQRCYLEPEDIVNLTGTGTTLQIVELDMMYNSIEYLKNNSFIDIPRVSQLYLTDCNIKYMEKDTFNGIGQALSLLSINKNSLSTLPKGIFRGFQSTSSNFGLYDISNNPWICDCDLLWLKYFYITHKGVYFGGGKIPFLCYTDEGAQDYMKVDFCPNKTTTTSFTTLTTLKPTTETAITPEPTRLTSSYHSSLTDTETSSEIITTGKLTTQTPLEPTSTMSIIFSDPTTDVTTITEAQTTKPTEYISITCDDCTKKMYKSSNINRIYSHTLSVRNGSITYDFYELEGTPNYEITLRNSVDDDYMIWFNVDQHDERGCEYNIKEVVNLQKLSFNKKYIICLLGKNDSTVSPFDCTSLVVPPEWSEKTWIFNKDKVLLIVMYVITLVIIVTITVLIVYCIIKRHPKLIKSNKKLSEEEDVIFNNNQGVPSVNSLYSASDGYLSPRILTRRWSSRKLSTISEKDYEGSFNAVYNVSEGHLYEAPPLPPNHPSRWRQLECGNDFFPSSIYLNRRNSFINEIRQPVSPAQDNVRSKSLPEENSKYFAFHLSKLK</sequence>
<organism evidence="4 5">
    <name type="scientific">Diabrotica balteata</name>
    <name type="common">Banded cucumber beetle</name>
    <dbReference type="NCBI Taxonomy" id="107213"/>
    <lineage>
        <taxon>Eukaryota</taxon>
        <taxon>Metazoa</taxon>
        <taxon>Ecdysozoa</taxon>
        <taxon>Arthropoda</taxon>
        <taxon>Hexapoda</taxon>
        <taxon>Insecta</taxon>
        <taxon>Pterygota</taxon>
        <taxon>Neoptera</taxon>
        <taxon>Endopterygota</taxon>
        <taxon>Coleoptera</taxon>
        <taxon>Polyphaga</taxon>
        <taxon>Cucujiformia</taxon>
        <taxon>Chrysomeloidea</taxon>
        <taxon>Chrysomelidae</taxon>
        <taxon>Galerucinae</taxon>
        <taxon>Diabroticina</taxon>
        <taxon>Diabroticites</taxon>
        <taxon>Diabrotica</taxon>
    </lineage>
</organism>
<proteinExistence type="predicted"/>
<dbReference type="Gene3D" id="3.80.10.10">
    <property type="entry name" value="Ribonuclease Inhibitor"/>
    <property type="match status" value="1"/>
</dbReference>
<evidence type="ECO:0000256" key="3">
    <source>
        <dbReference type="SAM" id="Phobius"/>
    </source>
</evidence>
<dbReference type="InterPro" id="IPR032675">
    <property type="entry name" value="LRR_dom_sf"/>
</dbReference>
<keyword evidence="1" id="KW-0433">Leucine-rich repeat</keyword>
<reference evidence="4" key="1">
    <citation type="submission" date="2022-01" db="EMBL/GenBank/DDBJ databases">
        <authorList>
            <person name="King R."/>
        </authorList>
    </citation>
    <scope>NUCLEOTIDE SEQUENCE</scope>
</reference>
<evidence type="ECO:0000313" key="5">
    <source>
        <dbReference type="Proteomes" id="UP001153709"/>
    </source>
</evidence>
<keyword evidence="2" id="KW-0677">Repeat</keyword>
<keyword evidence="3" id="KW-0472">Membrane</keyword>
<keyword evidence="5" id="KW-1185">Reference proteome</keyword>
<protein>
    <submittedName>
        <fullName evidence="4">Uncharacterized protein</fullName>
    </submittedName>
</protein>
<evidence type="ECO:0000256" key="1">
    <source>
        <dbReference type="ARBA" id="ARBA00022614"/>
    </source>
</evidence>
<evidence type="ECO:0000256" key="2">
    <source>
        <dbReference type="ARBA" id="ARBA00022737"/>
    </source>
</evidence>
<name>A0A9P0E3D6_DIABA</name>
<dbReference type="OrthoDB" id="26525at2759"/>
<dbReference type="Proteomes" id="UP001153709">
    <property type="component" value="Chromosome 3"/>
</dbReference>
<dbReference type="PANTHER" id="PTHR24366:SF170">
    <property type="entry name" value="RE50361P"/>
    <property type="match status" value="1"/>
</dbReference>
<keyword evidence="3" id="KW-1133">Transmembrane helix</keyword>
<accession>A0A9P0E3D6</accession>
<evidence type="ECO:0000313" key="4">
    <source>
        <dbReference type="EMBL" id="CAH1274811.1"/>
    </source>
</evidence>
<dbReference type="EMBL" id="OU898278">
    <property type="protein sequence ID" value="CAH1274811.1"/>
    <property type="molecule type" value="Genomic_DNA"/>
</dbReference>